<dbReference type="SMART" id="SM01415">
    <property type="entry name" value="DUF106"/>
    <property type="match status" value="1"/>
</dbReference>
<keyword evidence="5" id="KW-1133">Transmembrane helix</keyword>
<reference evidence="7 8" key="1">
    <citation type="journal article" date="2023" name="Elife">
        <title>Identification of key yeast species and microbe-microbe interactions impacting larval growth of Drosophila in the wild.</title>
        <authorList>
            <person name="Mure A."/>
            <person name="Sugiura Y."/>
            <person name="Maeda R."/>
            <person name="Honda K."/>
            <person name="Sakurai N."/>
            <person name="Takahashi Y."/>
            <person name="Watada M."/>
            <person name="Katoh T."/>
            <person name="Gotoh A."/>
            <person name="Gotoh Y."/>
            <person name="Taniguchi I."/>
            <person name="Nakamura K."/>
            <person name="Hayashi T."/>
            <person name="Katayama T."/>
            <person name="Uemura T."/>
            <person name="Hattori Y."/>
        </authorList>
    </citation>
    <scope>NUCLEOTIDE SEQUENCE [LARGE SCALE GENOMIC DNA]</scope>
    <source>
        <strain evidence="7 8">PK-24</strain>
    </source>
</reference>
<dbReference type="InterPro" id="IPR002809">
    <property type="entry name" value="EMC3/TMCO1"/>
</dbReference>
<dbReference type="EMBL" id="BTGB01000001">
    <property type="protein sequence ID" value="GMM44602.1"/>
    <property type="molecule type" value="Genomic_DNA"/>
</dbReference>
<keyword evidence="6" id="KW-0472">Membrane</keyword>
<keyword evidence="4" id="KW-0812">Transmembrane</keyword>
<dbReference type="InterPro" id="IPR008568">
    <property type="entry name" value="EMC3"/>
</dbReference>
<evidence type="ECO:0000256" key="6">
    <source>
        <dbReference type="ARBA" id="ARBA00023136"/>
    </source>
</evidence>
<dbReference type="GO" id="GO:0034975">
    <property type="term" value="P:protein folding in endoplasmic reticulum"/>
    <property type="evidence" value="ECO:0007669"/>
    <property type="project" value="TreeGrafter"/>
</dbReference>
<protein>
    <recommendedName>
        <fullName evidence="3">ER membrane protein complex subunit 3</fullName>
    </recommendedName>
</protein>
<gene>
    <name evidence="7" type="ORF">DAPK24_011770</name>
</gene>
<name>A0AAV5R0S0_PICKL</name>
<comment type="similarity">
    <text evidence="2">Belongs to the EMC3 family.</text>
</comment>
<dbReference type="PANTHER" id="PTHR13116:SF5">
    <property type="entry name" value="ER MEMBRANE PROTEIN COMPLEX SUBUNIT 3"/>
    <property type="match status" value="1"/>
</dbReference>
<dbReference type="Proteomes" id="UP001378960">
    <property type="component" value="Unassembled WGS sequence"/>
</dbReference>
<evidence type="ECO:0000313" key="8">
    <source>
        <dbReference type="Proteomes" id="UP001378960"/>
    </source>
</evidence>
<evidence type="ECO:0000256" key="2">
    <source>
        <dbReference type="ARBA" id="ARBA00005376"/>
    </source>
</evidence>
<dbReference type="PANTHER" id="PTHR13116">
    <property type="entry name" value="ER MEMBRANE PROTEIN COMPLEX SUBUNIT 3"/>
    <property type="match status" value="1"/>
</dbReference>
<evidence type="ECO:0000256" key="4">
    <source>
        <dbReference type="ARBA" id="ARBA00022692"/>
    </source>
</evidence>
<evidence type="ECO:0000313" key="7">
    <source>
        <dbReference type="EMBL" id="GMM44602.1"/>
    </source>
</evidence>
<proteinExistence type="inferred from homology"/>
<dbReference type="GO" id="GO:0072546">
    <property type="term" value="C:EMC complex"/>
    <property type="evidence" value="ECO:0007669"/>
    <property type="project" value="TreeGrafter"/>
</dbReference>
<organism evidence="7 8">
    <name type="scientific">Pichia kluyveri</name>
    <name type="common">Yeast</name>
    <dbReference type="NCBI Taxonomy" id="36015"/>
    <lineage>
        <taxon>Eukaryota</taxon>
        <taxon>Fungi</taxon>
        <taxon>Dikarya</taxon>
        <taxon>Ascomycota</taxon>
        <taxon>Saccharomycotina</taxon>
        <taxon>Pichiomycetes</taxon>
        <taxon>Pichiales</taxon>
        <taxon>Pichiaceae</taxon>
        <taxon>Pichia</taxon>
    </lineage>
</organism>
<sequence>MLTVLISPKPQLDKMETVRENQHLQRCIISTTNSWSCLSQSEWESKKSVLVDLYSKPANLNKILEETTSNDAKTNKKKSKDIDDTNEEFQNPFSQAGIHEFLWNGMKSNLLNYLPQPILLFYMSHLFRGYIVLKLPFALTSNFKSMFQSSISTPDLDVSYVTGISWYFVNLLGVEGLSKAIKSGLFGISSMFSNPETDFLVSISTRLKSGGRAITENQQKQPDFSGIGGFAKPKKDDVFRKQIEVVKNVKFNSCLVDIEKRFVDRCS</sequence>
<keyword evidence="8" id="KW-1185">Reference proteome</keyword>
<dbReference type="AlphaFoldDB" id="A0AAV5R0S0"/>
<comment type="caution">
    <text evidence="7">The sequence shown here is derived from an EMBL/GenBank/DDBJ whole genome shotgun (WGS) entry which is preliminary data.</text>
</comment>
<evidence type="ECO:0000256" key="1">
    <source>
        <dbReference type="ARBA" id="ARBA00004141"/>
    </source>
</evidence>
<comment type="subcellular location">
    <subcellularLocation>
        <location evidence="1">Membrane</location>
        <topology evidence="1">Multi-pass membrane protein</topology>
    </subcellularLocation>
</comment>
<evidence type="ECO:0000256" key="5">
    <source>
        <dbReference type="ARBA" id="ARBA00022989"/>
    </source>
</evidence>
<evidence type="ECO:0000256" key="3">
    <source>
        <dbReference type="ARBA" id="ARBA00020822"/>
    </source>
</evidence>
<dbReference type="Pfam" id="PF01956">
    <property type="entry name" value="EMC3_TMCO1"/>
    <property type="match status" value="1"/>
</dbReference>
<accession>A0AAV5R0S0</accession>